<dbReference type="GO" id="GO:0000160">
    <property type="term" value="P:phosphorelay signal transduction system"/>
    <property type="evidence" value="ECO:0007669"/>
    <property type="project" value="InterPro"/>
</dbReference>
<reference evidence="4" key="2">
    <citation type="submission" date="2014-03" db="EMBL/GenBank/DDBJ databases">
        <title>Candidatus Competibacter-lineage genomes retrieved from metagenomes reveal functional metabolic diversity.</title>
        <authorList>
            <person name="McIlroy S.J."/>
            <person name="Albertsen M."/>
            <person name="Andresen E.K."/>
            <person name="Saunders A.M."/>
            <person name="Kristiansen R."/>
            <person name="Stokholm-Bjerregaard M."/>
            <person name="Nielsen K.L."/>
            <person name="Nielsen P.H."/>
        </authorList>
    </citation>
    <scope>NUCLEOTIDE SEQUENCE</scope>
    <source>
        <strain evidence="4">Run_A_D11</strain>
    </source>
</reference>
<proteinExistence type="predicted"/>
<dbReference type="SUPFAM" id="SSF52172">
    <property type="entry name" value="CheY-like"/>
    <property type="match status" value="1"/>
</dbReference>
<keyword evidence="1 2" id="KW-0597">Phosphoprotein</keyword>
<feature type="domain" description="Response regulatory" evidence="3">
    <location>
        <begin position="5"/>
        <end position="122"/>
    </location>
</feature>
<evidence type="ECO:0000313" key="5">
    <source>
        <dbReference type="Proteomes" id="UP000035760"/>
    </source>
</evidence>
<dbReference type="Gene3D" id="3.40.50.2300">
    <property type="match status" value="1"/>
</dbReference>
<evidence type="ECO:0000259" key="3">
    <source>
        <dbReference type="PROSITE" id="PS50110"/>
    </source>
</evidence>
<gene>
    <name evidence="4" type="ORF">BN873_190068</name>
</gene>
<comment type="caution">
    <text evidence="4">The sequence shown here is derived from an EMBL/GenBank/DDBJ whole genome shotgun (WGS) entry which is preliminary data.</text>
</comment>
<evidence type="ECO:0000256" key="1">
    <source>
        <dbReference type="ARBA" id="ARBA00022553"/>
    </source>
</evidence>
<dbReference type="Pfam" id="PF00072">
    <property type="entry name" value="Response_reg"/>
    <property type="match status" value="1"/>
</dbReference>
<keyword evidence="5" id="KW-1185">Reference proteome</keyword>
<evidence type="ECO:0000313" key="4">
    <source>
        <dbReference type="EMBL" id="CDI01674.1"/>
    </source>
</evidence>
<dbReference type="PROSITE" id="PS50110">
    <property type="entry name" value="RESPONSE_REGULATORY"/>
    <property type="match status" value="1"/>
</dbReference>
<dbReference type="InterPro" id="IPR011006">
    <property type="entry name" value="CheY-like_superfamily"/>
</dbReference>
<dbReference type="InterPro" id="IPR050595">
    <property type="entry name" value="Bact_response_regulator"/>
</dbReference>
<feature type="modified residue" description="4-aspartylphosphate" evidence="2">
    <location>
        <position position="54"/>
    </location>
</feature>
<dbReference type="SMART" id="SM00448">
    <property type="entry name" value="REC"/>
    <property type="match status" value="1"/>
</dbReference>
<dbReference type="Proteomes" id="UP000035760">
    <property type="component" value="Unassembled WGS sequence"/>
</dbReference>
<sequence>MNAKRLLIVDDEAEFGEFVRRVAVDIGYEVMVTTNGLDFQKGFASFQPNKIILDMVIPDIDGNELLLWLLEQGYASDLIITTGFSPDYARDAKILAEFKGLPSVSILVKPVRLAQLRGALGA</sequence>
<dbReference type="EMBL" id="CBTJ020000024">
    <property type="protein sequence ID" value="CDI01674.1"/>
    <property type="molecule type" value="Genomic_DNA"/>
</dbReference>
<name>W6M4X9_9GAMM</name>
<dbReference type="AlphaFoldDB" id="W6M4X9"/>
<dbReference type="InterPro" id="IPR001789">
    <property type="entry name" value="Sig_transdc_resp-reg_receiver"/>
</dbReference>
<protein>
    <recommendedName>
        <fullName evidence="3">Response regulatory domain-containing protein</fullName>
    </recommendedName>
</protein>
<reference evidence="4" key="1">
    <citation type="submission" date="2013-07" db="EMBL/GenBank/DDBJ databases">
        <authorList>
            <person name="McIlroy S."/>
        </authorList>
    </citation>
    <scope>NUCLEOTIDE SEQUENCE [LARGE SCALE GENOMIC DNA]</scope>
    <source>
        <strain evidence="4">Run_A_D11</strain>
    </source>
</reference>
<dbReference type="RefSeq" id="WP_048671012.1">
    <property type="nucleotide sequence ID" value="NZ_CBTJ020000024.1"/>
</dbReference>
<accession>W6M4X9</accession>
<dbReference type="CDD" id="cd00156">
    <property type="entry name" value="REC"/>
    <property type="match status" value="1"/>
</dbReference>
<organism evidence="4 5">
    <name type="scientific">Candidatus Competibacter denitrificans Run_A_D11</name>
    <dbReference type="NCBI Taxonomy" id="1400863"/>
    <lineage>
        <taxon>Bacteria</taxon>
        <taxon>Pseudomonadati</taxon>
        <taxon>Pseudomonadota</taxon>
        <taxon>Gammaproteobacteria</taxon>
        <taxon>Candidatus Competibacteraceae</taxon>
        <taxon>Candidatus Competibacter</taxon>
    </lineage>
</organism>
<dbReference type="PANTHER" id="PTHR44591">
    <property type="entry name" value="STRESS RESPONSE REGULATOR PROTEIN 1"/>
    <property type="match status" value="1"/>
</dbReference>
<evidence type="ECO:0000256" key="2">
    <source>
        <dbReference type="PROSITE-ProRule" id="PRU00169"/>
    </source>
</evidence>
<dbReference type="STRING" id="1400863.BN873_190068"/>
<dbReference type="PANTHER" id="PTHR44591:SF3">
    <property type="entry name" value="RESPONSE REGULATORY DOMAIN-CONTAINING PROTEIN"/>
    <property type="match status" value="1"/>
</dbReference>